<dbReference type="EMBL" id="DUZY01000005">
    <property type="protein sequence ID" value="DAD40391.1"/>
    <property type="molecule type" value="Genomic_DNA"/>
</dbReference>
<gene>
    <name evidence="1" type="ORF">HUJ06_014714</name>
</gene>
<comment type="caution">
    <text evidence="1">The sequence shown here is derived from an EMBL/GenBank/DDBJ whole genome shotgun (WGS) entry which is preliminary data.</text>
</comment>
<proteinExistence type="predicted"/>
<protein>
    <submittedName>
        <fullName evidence="1">Uncharacterized protein</fullName>
    </submittedName>
</protein>
<evidence type="ECO:0000313" key="2">
    <source>
        <dbReference type="Proteomes" id="UP000607653"/>
    </source>
</evidence>
<organism evidence="1 2">
    <name type="scientific">Nelumbo nucifera</name>
    <name type="common">Sacred lotus</name>
    <dbReference type="NCBI Taxonomy" id="4432"/>
    <lineage>
        <taxon>Eukaryota</taxon>
        <taxon>Viridiplantae</taxon>
        <taxon>Streptophyta</taxon>
        <taxon>Embryophyta</taxon>
        <taxon>Tracheophyta</taxon>
        <taxon>Spermatophyta</taxon>
        <taxon>Magnoliopsida</taxon>
        <taxon>Proteales</taxon>
        <taxon>Nelumbonaceae</taxon>
        <taxon>Nelumbo</taxon>
    </lineage>
</organism>
<keyword evidence="2" id="KW-1185">Reference proteome</keyword>
<sequence length="70" mass="8131">MHQKLLLVEHPFLLDLKIEEVEDVKASQTRELLQRVNESSVKGRPKIERKCKLSSIVFLMMISVNTALRL</sequence>
<accession>A0A822Z9H3</accession>
<dbReference type="AlphaFoldDB" id="A0A822Z9H3"/>
<dbReference type="Proteomes" id="UP000607653">
    <property type="component" value="Unassembled WGS sequence"/>
</dbReference>
<reference evidence="1 2" key="1">
    <citation type="journal article" date="2020" name="Mol. Biol. Evol.">
        <title>Distinct Expression and Methylation Patterns for Genes with Different Fates following a Single Whole-Genome Duplication in Flowering Plants.</title>
        <authorList>
            <person name="Shi T."/>
            <person name="Rahmani R.S."/>
            <person name="Gugger P.F."/>
            <person name="Wang M."/>
            <person name="Li H."/>
            <person name="Zhang Y."/>
            <person name="Li Z."/>
            <person name="Wang Q."/>
            <person name="Van de Peer Y."/>
            <person name="Marchal K."/>
            <person name="Chen J."/>
        </authorList>
    </citation>
    <scope>NUCLEOTIDE SEQUENCE [LARGE SCALE GENOMIC DNA]</scope>
    <source>
        <tissue evidence="1">Leaf</tissue>
    </source>
</reference>
<name>A0A822Z9H3_NELNU</name>
<evidence type="ECO:0000313" key="1">
    <source>
        <dbReference type="EMBL" id="DAD40391.1"/>
    </source>
</evidence>